<reference evidence="2" key="1">
    <citation type="journal article" date="2021" name="PeerJ">
        <title>Extensive microbial diversity within the chicken gut microbiome revealed by metagenomics and culture.</title>
        <authorList>
            <person name="Gilroy R."/>
            <person name="Ravi A."/>
            <person name="Getino M."/>
            <person name="Pursley I."/>
            <person name="Horton D.L."/>
            <person name="Alikhan N.F."/>
            <person name="Baker D."/>
            <person name="Gharbi K."/>
            <person name="Hall N."/>
            <person name="Watson M."/>
            <person name="Adriaenssens E.M."/>
            <person name="Foster-Nyarko E."/>
            <person name="Jarju S."/>
            <person name="Secka A."/>
            <person name="Antonio M."/>
            <person name="Oren A."/>
            <person name="Chaudhuri R.R."/>
            <person name="La Ragione R."/>
            <person name="Hildebrand F."/>
            <person name="Pallen M.J."/>
        </authorList>
    </citation>
    <scope>NUCLEOTIDE SEQUENCE</scope>
    <source>
        <strain evidence="2">Gambia11-129</strain>
    </source>
</reference>
<dbReference type="Proteomes" id="UP000823936">
    <property type="component" value="Unassembled WGS sequence"/>
</dbReference>
<accession>A0A9D1PS31</accession>
<keyword evidence="1" id="KW-0812">Transmembrane</keyword>
<evidence type="ECO:0000256" key="1">
    <source>
        <dbReference type="SAM" id="Phobius"/>
    </source>
</evidence>
<sequence length="171" mass="19597">MAKLKFIMVLLLLLLPLLSVSAVSYYIAADAVATDSFFLSGKRIPLEFSIRSGSMRYAFSLSYNFDLESDIAILDTSFRLDYYPFDSLGFFIGVDAIRYGRFFGHFSPPERNVFFSSITAGWTFSFSYFYFEPRIYITDPAMLVSESLDILKKYFLSYMDIYASLLVGVKL</sequence>
<proteinExistence type="predicted"/>
<name>A0A9D1PS31_9SPIO</name>
<keyword evidence="1" id="KW-1133">Transmembrane helix</keyword>
<evidence type="ECO:0000313" key="2">
    <source>
        <dbReference type="EMBL" id="HIV98524.1"/>
    </source>
</evidence>
<dbReference type="EMBL" id="DXHU01000006">
    <property type="protein sequence ID" value="HIV98524.1"/>
    <property type="molecule type" value="Genomic_DNA"/>
</dbReference>
<organism evidence="2 3">
    <name type="scientific">Candidatus Ornithospirochaeta avicola</name>
    <dbReference type="NCBI Taxonomy" id="2840896"/>
    <lineage>
        <taxon>Bacteria</taxon>
        <taxon>Pseudomonadati</taxon>
        <taxon>Spirochaetota</taxon>
        <taxon>Spirochaetia</taxon>
        <taxon>Spirochaetales</taxon>
        <taxon>Spirochaetaceae</taxon>
        <taxon>Spirochaetaceae incertae sedis</taxon>
        <taxon>Candidatus Ornithospirochaeta</taxon>
    </lineage>
</organism>
<keyword evidence="1" id="KW-0472">Membrane</keyword>
<gene>
    <name evidence="2" type="ORF">IAB12_01940</name>
</gene>
<evidence type="ECO:0000313" key="3">
    <source>
        <dbReference type="Proteomes" id="UP000823936"/>
    </source>
</evidence>
<protein>
    <submittedName>
        <fullName evidence="2">Uncharacterized protein</fullName>
    </submittedName>
</protein>
<reference evidence="2" key="2">
    <citation type="submission" date="2021-04" db="EMBL/GenBank/DDBJ databases">
        <authorList>
            <person name="Gilroy R."/>
        </authorList>
    </citation>
    <scope>NUCLEOTIDE SEQUENCE</scope>
    <source>
        <strain evidence="2">Gambia11-129</strain>
    </source>
</reference>
<feature type="transmembrane region" description="Helical" evidence="1">
    <location>
        <begin position="112"/>
        <end position="131"/>
    </location>
</feature>
<dbReference type="AlphaFoldDB" id="A0A9D1PS31"/>
<comment type="caution">
    <text evidence="2">The sequence shown here is derived from an EMBL/GenBank/DDBJ whole genome shotgun (WGS) entry which is preliminary data.</text>
</comment>